<proteinExistence type="predicted"/>
<organism evidence="2 3">
    <name type="scientific">Elysia crispata</name>
    <name type="common">lettuce slug</name>
    <dbReference type="NCBI Taxonomy" id="231223"/>
    <lineage>
        <taxon>Eukaryota</taxon>
        <taxon>Metazoa</taxon>
        <taxon>Spiralia</taxon>
        <taxon>Lophotrochozoa</taxon>
        <taxon>Mollusca</taxon>
        <taxon>Gastropoda</taxon>
        <taxon>Heterobranchia</taxon>
        <taxon>Euthyneura</taxon>
        <taxon>Panpulmonata</taxon>
        <taxon>Sacoglossa</taxon>
        <taxon>Placobranchoidea</taxon>
        <taxon>Plakobranchidae</taxon>
        <taxon>Elysia</taxon>
    </lineage>
</organism>
<sequence length="178" mass="19494">MSSLDSGFTVDTGSWGFLTCLTGSRPKTAPNPTLAEHDHPPPHPLSDNSRPKTAPNPTLAEHDHPPPAPPVQATPGLKQLQTRHWPSTTILPLTPFQTTPGLKQLQTRHWPSTTILPLTPLSDHSRPKTAPNPTLAEHDHPPPSPPFQTTPGLKQLQTRHWPSTTILPPHPPFRQLQA</sequence>
<feature type="compositionally biased region" description="Polar residues" evidence="1">
    <location>
        <begin position="149"/>
        <end position="166"/>
    </location>
</feature>
<gene>
    <name evidence="2" type="ORF">RRG08_030031</name>
</gene>
<dbReference type="Proteomes" id="UP001283361">
    <property type="component" value="Unassembled WGS sequence"/>
</dbReference>
<dbReference type="AlphaFoldDB" id="A0AAE0XYC8"/>
<reference evidence="2" key="1">
    <citation type="journal article" date="2023" name="G3 (Bethesda)">
        <title>A reference genome for the long-term kleptoplast-retaining sea slug Elysia crispata morphotype clarki.</title>
        <authorList>
            <person name="Eastman K.E."/>
            <person name="Pendleton A.L."/>
            <person name="Shaikh M.A."/>
            <person name="Suttiyut T."/>
            <person name="Ogas R."/>
            <person name="Tomko P."/>
            <person name="Gavelis G."/>
            <person name="Widhalm J.R."/>
            <person name="Wisecaver J.H."/>
        </authorList>
    </citation>
    <scope>NUCLEOTIDE SEQUENCE</scope>
    <source>
        <strain evidence="2">ECLA1</strain>
    </source>
</reference>
<evidence type="ECO:0000313" key="3">
    <source>
        <dbReference type="Proteomes" id="UP001283361"/>
    </source>
</evidence>
<feature type="region of interest" description="Disordered" evidence="1">
    <location>
        <begin position="20"/>
        <end position="97"/>
    </location>
</feature>
<accession>A0AAE0XYC8</accession>
<evidence type="ECO:0000256" key="1">
    <source>
        <dbReference type="SAM" id="MobiDB-lite"/>
    </source>
</evidence>
<evidence type="ECO:0000313" key="2">
    <source>
        <dbReference type="EMBL" id="KAK3725802.1"/>
    </source>
</evidence>
<comment type="caution">
    <text evidence="2">The sequence shown here is derived from an EMBL/GenBank/DDBJ whole genome shotgun (WGS) entry which is preliminary data.</text>
</comment>
<name>A0AAE0XYC8_9GAST</name>
<dbReference type="EMBL" id="JAWDGP010007325">
    <property type="protein sequence ID" value="KAK3725802.1"/>
    <property type="molecule type" value="Genomic_DNA"/>
</dbReference>
<feature type="region of interest" description="Disordered" evidence="1">
    <location>
        <begin position="114"/>
        <end position="178"/>
    </location>
</feature>
<protein>
    <submittedName>
        <fullName evidence="2">Uncharacterized protein</fullName>
    </submittedName>
</protein>
<keyword evidence="3" id="KW-1185">Reference proteome</keyword>
<feature type="compositionally biased region" description="Polar residues" evidence="1">
    <location>
        <begin position="79"/>
        <end position="97"/>
    </location>
</feature>